<dbReference type="AlphaFoldDB" id="A0A165N5W8"/>
<sequence>MQFMTSFLAFIALFYSGILVQAAPVTLNGRNYILAVRNGGDAQTKAAAEVWSAIEKHTMQGEDAKGQKKRGRHLSSGWFETNPQTLPSVKIEDKTSLARVTWGKKGSGKKTLFIDAPISGHADTAHIGKWTDAAVANACLAAIKASMGSGTEFRPGKYSVATPFGHNICLLVTKDSCYANDIEPTNAPAGSKC</sequence>
<keyword evidence="1" id="KW-0732">Signal</keyword>
<proteinExistence type="predicted"/>
<feature type="signal peptide" evidence="1">
    <location>
        <begin position="1"/>
        <end position="22"/>
    </location>
</feature>
<reference evidence="2 3" key="1">
    <citation type="journal article" date="2016" name="Mol. Biol. Evol.">
        <title>Comparative Genomics of Early-Diverging Mushroom-Forming Fungi Provides Insights into the Origins of Lignocellulose Decay Capabilities.</title>
        <authorList>
            <person name="Nagy L.G."/>
            <person name="Riley R."/>
            <person name="Tritt A."/>
            <person name="Adam C."/>
            <person name="Daum C."/>
            <person name="Floudas D."/>
            <person name="Sun H."/>
            <person name="Yadav J.S."/>
            <person name="Pangilinan J."/>
            <person name="Larsson K.H."/>
            <person name="Matsuura K."/>
            <person name="Barry K."/>
            <person name="Labutti K."/>
            <person name="Kuo R."/>
            <person name="Ohm R.A."/>
            <person name="Bhattacharya S.S."/>
            <person name="Shirouzu T."/>
            <person name="Yoshinaga Y."/>
            <person name="Martin F.M."/>
            <person name="Grigoriev I.V."/>
            <person name="Hibbett D.S."/>
        </authorList>
    </citation>
    <scope>NUCLEOTIDE SEQUENCE [LARGE SCALE GENOMIC DNA]</scope>
    <source>
        <strain evidence="2 3">L-15889</strain>
    </source>
</reference>
<gene>
    <name evidence="2" type="ORF">DAEQUDRAFT_767910</name>
</gene>
<organism evidence="2 3">
    <name type="scientific">Daedalea quercina L-15889</name>
    <dbReference type="NCBI Taxonomy" id="1314783"/>
    <lineage>
        <taxon>Eukaryota</taxon>
        <taxon>Fungi</taxon>
        <taxon>Dikarya</taxon>
        <taxon>Basidiomycota</taxon>
        <taxon>Agaricomycotina</taxon>
        <taxon>Agaricomycetes</taxon>
        <taxon>Polyporales</taxon>
        <taxon>Fomitopsis</taxon>
    </lineage>
</organism>
<evidence type="ECO:0000313" key="3">
    <source>
        <dbReference type="Proteomes" id="UP000076727"/>
    </source>
</evidence>
<dbReference type="Proteomes" id="UP000076727">
    <property type="component" value="Unassembled WGS sequence"/>
</dbReference>
<dbReference type="EMBL" id="KV429087">
    <property type="protein sequence ID" value="KZT66559.1"/>
    <property type="molecule type" value="Genomic_DNA"/>
</dbReference>
<name>A0A165N5W8_9APHY</name>
<keyword evidence="3" id="KW-1185">Reference proteome</keyword>
<protein>
    <submittedName>
        <fullName evidence="2">Uncharacterized protein</fullName>
    </submittedName>
</protein>
<accession>A0A165N5W8</accession>
<dbReference type="STRING" id="1314783.A0A165N5W8"/>
<evidence type="ECO:0000256" key="1">
    <source>
        <dbReference type="SAM" id="SignalP"/>
    </source>
</evidence>
<evidence type="ECO:0000313" key="2">
    <source>
        <dbReference type="EMBL" id="KZT66559.1"/>
    </source>
</evidence>
<feature type="chain" id="PRO_5007862878" evidence="1">
    <location>
        <begin position="23"/>
        <end position="193"/>
    </location>
</feature>